<accession>A0ACB9E8S6</accession>
<dbReference type="EMBL" id="CM042035">
    <property type="protein sequence ID" value="KAI3755095.1"/>
    <property type="molecule type" value="Genomic_DNA"/>
</dbReference>
<evidence type="ECO:0000313" key="1">
    <source>
        <dbReference type="EMBL" id="KAI3755095.1"/>
    </source>
</evidence>
<organism evidence="1 2">
    <name type="scientific">Smallanthus sonchifolius</name>
    <dbReference type="NCBI Taxonomy" id="185202"/>
    <lineage>
        <taxon>Eukaryota</taxon>
        <taxon>Viridiplantae</taxon>
        <taxon>Streptophyta</taxon>
        <taxon>Embryophyta</taxon>
        <taxon>Tracheophyta</taxon>
        <taxon>Spermatophyta</taxon>
        <taxon>Magnoliopsida</taxon>
        <taxon>eudicotyledons</taxon>
        <taxon>Gunneridae</taxon>
        <taxon>Pentapetalae</taxon>
        <taxon>asterids</taxon>
        <taxon>campanulids</taxon>
        <taxon>Asterales</taxon>
        <taxon>Asteraceae</taxon>
        <taxon>Asteroideae</taxon>
        <taxon>Heliantheae alliance</taxon>
        <taxon>Millerieae</taxon>
        <taxon>Smallanthus</taxon>
    </lineage>
</organism>
<proteinExistence type="predicted"/>
<gene>
    <name evidence="1" type="ORF">L1987_54889</name>
</gene>
<comment type="caution">
    <text evidence="1">The sequence shown here is derived from an EMBL/GenBank/DDBJ whole genome shotgun (WGS) entry which is preliminary data.</text>
</comment>
<sequence>MSTQDNYDMIFKISGLEELIIDVDSEMEDWCNTLIEDVVEKVSTLQKLNSFQFRFNNRVIHVIQVIDDTVKIYVPNELHLRGFLDQRKDLQKSSFQVYIGCFMSCGPEIPEFYRYDKYLKYNSGRGKNNAINNVLSEVHAFELINHIDIEYLSSNVIESMDCVQGCLIQNCSNMTTVVGGCHSPKKPLFPNLERLDAKNMPKLERIWEGRVQSGSLSKLKTLVLCNCPMMTMVFFNAIVHQLRELQYLEVQDCCKVEEVVMCSQNVSPYVIPKLRTLILCNLPSLRKISTRLDWTSLERLKIQDCPTLKDLPFDRDNAKVLQNIEVDADWWEALQWSDSNVKARLVRCCLFRQRA</sequence>
<keyword evidence="2" id="KW-1185">Reference proteome</keyword>
<dbReference type="Proteomes" id="UP001056120">
    <property type="component" value="Linkage Group LG18"/>
</dbReference>
<reference evidence="1 2" key="2">
    <citation type="journal article" date="2022" name="Mol. Ecol. Resour.">
        <title>The genomes of chicory, endive, great burdock and yacon provide insights into Asteraceae paleo-polyploidization history and plant inulin production.</title>
        <authorList>
            <person name="Fan W."/>
            <person name="Wang S."/>
            <person name="Wang H."/>
            <person name="Wang A."/>
            <person name="Jiang F."/>
            <person name="Liu H."/>
            <person name="Zhao H."/>
            <person name="Xu D."/>
            <person name="Zhang Y."/>
        </authorList>
    </citation>
    <scope>NUCLEOTIDE SEQUENCE [LARGE SCALE GENOMIC DNA]</scope>
    <source>
        <strain evidence="2">cv. Yunnan</strain>
        <tissue evidence="1">Leaves</tissue>
    </source>
</reference>
<evidence type="ECO:0000313" key="2">
    <source>
        <dbReference type="Proteomes" id="UP001056120"/>
    </source>
</evidence>
<reference evidence="2" key="1">
    <citation type="journal article" date="2022" name="Mol. Ecol. Resour.">
        <title>The genomes of chicory, endive, great burdock and yacon provide insights into Asteraceae palaeo-polyploidization history and plant inulin production.</title>
        <authorList>
            <person name="Fan W."/>
            <person name="Wang S."/>
            <person name="Wang H."/>
            <person name="Wang A."/>
            <person name="Jiang F."/>
            <person name="Liu H."/>
            <person name="Zhao H."/>
            <person name="Xu D."/>
            <person name="Zhang Y."/>
        </authorList>
    </citation>
    <scope>NUCLEOTIDE SEQUENCE [LARGE SCALE GENOMIC DNA]</scope>
    <source>
        <strain evidence="2">cv. Yunnan</strain>
    </source>
</reference>
<name>A0ACB9E8S6_9ASTR</name>
<protein>
    <submittedName>
        <fullName evidence="1">Uncharacterized protein</fullName>
    </submittedName>
</protein>